<dbReference type="GO" id="GO:0042834">
    <property type="term" value="F:peptidoglycan binding"/>
    <property type="evidence" value="ECO:0007669"/>
    <property type="project" value="InterPro"/>
</dbReference>
<evidence type="ECO:0000313" key="2">
    <source>
        <dbReference type="EMBL" id="SVE11130.1"/>
    </source>
</evidence>
<dbReference type="EMBL" id="UINC01194845">
    <property type="protein sequence ID" value="SVE11130.1"/>
    <property type="molecule type" value="Genomic_DNA"/>
</dbReference>
<accession>A0A383AUC9</accession>
<reference evidence="2" key="1">
    <citation type="submission" date="2018-05" db="EMBL/GenBank/DDBJ databases">
        <authorList>
            <person name="Lanie J.A."/>
            <person name="Ng W.-L."/>
            <person name="Kazmierczak K.M."/>
            <person name="Andrzejewski T.M."/>
            <person name="Davidsen T.M."/>
            <person name="Wayne K.J."/>
            <person name="Tettelin H."/>
            <person name="Glass J.I."/>
            <person name="Rusch D."/>
            <person name="Podicherti R."/>
            <person name="Tsui H.-C.T."/>
            <person name="Winkler M.E."/>
        </authorList>
    </citation>
    <scope>NUCLEOTIDE SEQUENCE</scope>
</reference>
<gene>
    <name evidence="2" type="ORF">METZ01_LOCUS463984</name>
</gene>
<dbReference type="Pfam" id="PF05036">
    <property type="entry name" value="SPOR"/>
    <property type="match status" value="1"/>
</dbReference>
<feature type="non-terminal residue" evidence="2">
    <location>
        <position position="249"/>
    </location>
</feature>
<dbReference type="PROSITE" id="PS51724">
    <property type="entry name" value="SPOR"/>
    <property type="match status" value="2"/>
</dbReference>
<feature type="domain" description="SPOR" evidence="1">
    <location>
        <begin position="178"/>
        <end position="249"/>
    </location>
</feature>
<dbReference type="InterPro" id="IPR036680">
    <property type="entry name" value="SPOR-like_sf"/>
</dbReference>
<protein>
    <recommendedName>
        <fullName evidence="1">SPOR domain-containing protein</fullName>
    </recommendedName>
</protein>
<dbReference type="Gene3D" id="3.30.70.1070">
    <property type="entry name" value="Sporulation related repeat"/>
    <property type="match status" value="1"/>
</dbReference>
<name>A0A383AUC9_9ZZZZ</name>
<organism evidence="2">
    <name type="scientific">marine metagenome</name>
    <dbReference type="NCBI Taxonomy" id="408172"/>
    <lineage>
        <taxon>unclassified sequences</taxon>
        <taxon>metagenomes</taxon>
        <taxon>ecological metagenomes</taxon>
    </lineage>
</organism>
<dbReference type="SUPFAM" id="SSF110997">
    <property type="entry name" value="Sporulation related repeat"/>
    <property type="match status" value="1"/>
</dbReference>
<sequence length="249" mass="27431">MLGTVSCAGPSTGPPNLLAGPVDAAQSVRETFDVRSLGEDLLLIQPVFHRASLHEPTVDPTSKIDADLPVEYGPVNVFRLQLVTLSNGAVARTRQAELEQTLGTTVHLITRGEHFLLQAGQYETRQEAQKLKSRVAALGPDYADAYVISATIETPLSNPTATAVETPGHAEAEKTTEMVRTFGWRVLIDQFLSHDEANRLKGRAIKRLRRQDIDVTFKAPWYKVEVGHYRTDPQAQAATEKIEAYYPNA</sequence>
<dbReference type="AlphaFoldDB" id="A0A383AUC9"/>
<evidence type="ECO:0000259" key="1">
    <source>
        <dbReference type="PROSITE" id="PS51724"/>
    </source>
</evidence>
<proteinExistence type="predicted"/>
<dbReference type="InterPro" id="IPR007730">
    <property type="entry name" value="SPOR-like_dom"/>
</dbReference>
<feature type="domain" description="SPOR" evidence="1">
    <location>
        <begin position="72"/>
        <end position="150"/>
    </location>
</feature>